<gene>
    <name evidence="8" type="primary">LOC106805910</name>
</gene>
<feature type="transmembrane region" description="Helical" evidence="5">
    <location>
        <begin position="115"/>
        <end position="139"/>
    </location>
</feature>
<keyword evidence="7" id="KW-1185">Reference proteome</keyword>
<evidence type="ECO:0000256" key="4">
    <source>
        <dbReference type="ARBA" id="ARBA00023136"/>
    </source>
</evidence>
<keyword evidence="4 5" id="KW-0472">Membrane</keyword>
<dbReference type="SUPFAM" id="SSF81321">
    <property type="entry name" value="Family A G protein-coupled receptor-like"/>
    <property type="match status" value="1"/>
</dbReference>
<evidence type="ECO:0000256" key="2">
    <source>
        <dbReference type="ARBA" id="ARBA00022692"/>
    </source>
</evidence>
<dbReference type="Gene3D" id="1.20.1070.10">
    <property type="entry name" value="Rhodopsin 7-helix transmembrane proteins"/>
    <property type="match status" value="1"/>
</dbReference>
<comment type="subcellular location">
    <subcellularLocation>
        <location evidence="1">Membrane</location>
    </subcellularLocation>
</comment>
<evidence type="ECO:0000313" key="8">
    <source>
        <dbReference type="RefSeq" id="XP_014663167.1"/>
    </source>
</evidence>
<evidence type="ECO:0000256" key="5">
    <source>
        <dbReference type="SAM" id="Phobius"/>
    </source>
</evidence>
<dbReference type="RefSeq" id="XP_014663167.1">
    <property type="nucleotide sequence ID" value="XM_014807681.1"/>
</dbReference>
<proteinExistence type="predicted"/>
<feature type="domain" description="G-protein coupled receptors family 1 profile" evidence="6">
    <location>
        <begin position="54"/>
        <end position="306"/>
    </location>
</feature>
<evidence type="ECO:0000256" key="1">
    <source>
        <dbReference type="ARBA" id="ARBA00004370"/>
    </source>
</evidence>
<evidence type="ECO:0000256" key="3">
    <source>
        <dbReference type="ARBA" id="ARBA00022989"/>
    </source>
</evidence>
<reference evidence="8" key="1">
    <citation type="submission" date="2025-08" db="UniProtKB">
        <authorList>
            <consortium name="RefSeq"/>
        </authorList>
    </citation>
    <scope>IDENTIFICATION</scope>
</reference>
<dbReference type="InterPro" id="IPR017452">
    <property type="entry name" value="GPCR_Rhodpsn_7TM"/>
</dbReference>
<feature type="transmembrane region" description="Helical" evidence="5">
    <location>
        <begin position="40"/>
        <end position="62"/>
    </location>
</feature>
<feature type="transmembrane region" description="Helical" evidence="5">
    <location>
        <begin position="287"/>
        <end position="310"/>
    </location>
</feature>
<dbReference type="GeneID" id="106805910"/>
<feature type="transmembrane region" description="Helical" evidence="5">
    <location>
        <begin position="252"/>
        <end position="275"/>
    </location>
</feature>
<protein>
    <submittedName>
        <fullName evidence="8">Uncharacterized protein LOC106805910</fullName>
    </submittedName>
</protein>
<organism evidence="7 8">
    <name type="scientific">Priapulus caudatus</name>
    <name type="common">Priapulid worm</name>
    <dbReference type="NCBI Taxonomy" id="37621"/>
    <lineage>
        <taxon>Eukaryota</taxon>
        <taxon>Metazoa</taxon>
        <taxon>Ecdysozoa</taxon>
        <taxon>Scalidophora</taxon>
        <taxon>Priapulida</taxon>
        <taxon>Priapulimorpha</taxon>
        <taxon>Priapulimorphida</taxon>
        <taxon>Priapulidae</taxon>
        <taxon>Priapulus</taxon>
    </lineage>
</organism>
<feature type="transmembrane region" description="Helical" evidence="5">
    <location>
        <begin position="194"/>
        <end position="223"/>
    </location>
</feature>
<evidence type="ECO:0000259" key="6">
    <source>
        <dbReference type="PROSITE" id="PS50262"/>
    </source>
</evidence>
<feature type="transmembrane region" description="Helical" evidence="5">
    <location>
        <begin position="74"/>
        <end position="95"/>
    </location>
</feature>
<evidence type="ECO:0000313" key="7">
    <source>
        <dbReference type="Proteomes" id="UP000695022"/>
    </source>
</evidence>
<dbReference type="CDD" id="cd00637">
    <property type="entry name" value="7tm_classA_rhodopsin-like"/>
    <property type="match status" value="1"/>
</dbReference>
<keyword evidence="2 5" id="KW-0812">Transmembrane</keyword>
<name>A0ABM1DT96_PRICU</name>
<dbReference type="Proteomes" id="UP000695022">
    <property type="component" value="Unplaced"/>
</dbReference>
<accession>A0ABM1DT96</accession>
<dbReference type="PROSITE" id="PS50262">
    <property type="entry name" value="G_PROTEIN_RECEP_F1_2"/>
    <property type="match status" value="1"/>
</dbReference>
<sequence length="332" mass="37121">MDDDYIMYMNSTSSWSVDSSDREDLFWGNTWDKFADNARWAAVVFSCLGLILNGTAVAMQVANFCRRMATNAGTMVLFLCTVLTFEHASYTAMIIAGKYQDPENMSVHYCVADFFVFAFLLFAISWTLVLMMASRVVAARRPRSEFSLVRIYWLFEVVICILSFLINIYIVVLLHLEARRRGDVTHCPYTHFPYLLYSILNTFPGTLVPLIITGVLSCLTCIVRVACGMRSRGGGATVAEPGRTSSRLRINVAFIVAAVGTLVITLLNYAVVFAINTGGLLEKLGKVMWVMNVLLTAWTALVPVIFFAVIPRVMWPQRITAANAEITMTTKM</sequence>
<keyword evidence="3 5" id="KW-1133">Transmembrane helix</keyword>
<feature type="transmembrane region" description="Helical" evidence="5">
    <location>
        <begin position="151"/>
        <end position="174"/>
    </location>
</feature>